<gene>
    <name evidence="1" type="ORF">A2988_00475</name>
</gene>
<accession>A0A1F5BTQ2</accession>
<protein>
    <recommendedName>
        <fullName evidence="3">NTP pyrophosphohydrolase MazG putative catalytic core domain-containing protein</fullName>
    </recommendedName>
</protein>
<dbReference type="AlphaFoldDB" id="A0A1F5BTQ2"/>
<proteinExistence type="predicted"/>
<dbReference type="EMBL" id="MEYS01000002">
    <property type="protein sequence ID" value="OGD33954.1"/>
    <property type="molecule type" value="Genomic_DNA"/>
</dbReference>
<evidence type="ECO:0000313" key="2">
    <source>
        <dbReference type="Proteomes" id="UP000176650"/>
    </source>
</evidence>
<dbReference type="Proteomes" id="UP000176650">
    <property type="component" value="Unassembled WGS sequence"/>
</dbReference>
<dbReference type="STRING" id="1797298.A2988_00475"/>
<organism evidence="1 2">
    <name type="scientific">Candidatus Azambacteria bacterium RIFCSPLOWO2_01_FULL_46_25</name>
    <dbReference type="NCBI Taxonomy" id="1797298"/>
    <lineage>
        <taxon>Bacteria</taxon>
        <taxon>Candidatus Azamiibacteriota</taxon>
    </lineage>
</organism>
<sequence>MQGNINQLIQLIAKHFTFDEKTYPELKGASEEERLAFAVKHSALHFAKTAGKIAAVSEDADHGGAIDTVDLKINTTKALISILRLAELLNMSEKDLIKAIEEKYNDRISPTE</sequence>
<reference evidence="1 2" key="1">
    <citation type="journal article" date="2016" name="Nat. Commun.">
        <title>Thousands of microbial genomes shed light on interconnected biogeochemical processes in an aquifer system.</title>
        <authorList>
            <person name="Anantharaman K."/>
            <person name="Brown C.T."/>
            <person name="Hug L.A."/>
            <person name="Sharon I."/>
            <person name="Castelle C.J."/>
            <person name="Probst A.J."/>
            <person name="Thomas B.C."/>
            <person name="Singh A."/>
            <person name="Wilkins M.J."/>
            <person name="Karaoz U."/>
            <person name="Brodie E.L."/>
            <person name="Williams K.H."/>
            <person name="Hubbard S.S."/>
            <person name="Banfield J.F."/>
        </authorList>
    </citation>
    <scope>NUCLEOTIDE SEQUENCE [LARGE SCALE GENOMIC DNA]</scope>
</reference>
<name>A0A1F5BTQ2_9BACT</name>
<comment type="caution">
    <text evidence="1">The sequence shown here is derived from an EMBL/GenBank/DDBJ whole genome shotgun (WGS) entry which is preliminary data.</text>
</comment>
<evidence type="ECO:0008006" key="3">
    <source>
        <dbReference type="Google" id="ProtNLM"/>
    </source>
</evidence>
<evidence type="ECO:0000313" key="1">
    <source>
        <dbReference type="EMBL" id="OGD33954.1"/>
    </source>
</evidence>